<evidence type="ECO:0000313" key="4">
    <source>
        <dbReference type="EMBL" id="CAK0801515.1"/>
    </source>
</evidence>
<reference evidence="4" key="1">
    <citation type="submission" date="2023-10" db="EMBL/GenBank/DDBJ databases">
        <authorList>
            <person name="Chen Y."/>
            <person name="Shah S."/>
            <person name="Dougan E. K."/>
            <person name="Thang M."/>
            <person name="Chan C."/>
        </authorList>
    </citation>
    <scope>NUCLEOTIDE SEQUENCE [LARGE SCALE GENOMIC DNA]</scope>
</reference>
<sequence>AEDTIISLSVSFLIARAVVSPATAAPIGHALSVDAWGPPTSSAGHAAEVLRLLGAALLLGVAAALLGATRRGGRARALCEAVAASASAWTALAGLLAGLRSEAFGAARGPLAAVHLALVCTTVAFAGAVAVRPSEQSTEALGLLSGLAWAGACGKALATAVFRAPGVPGVPAAALEQALGVLVCAMVVPTWRLAALPKQPSADVQSEQSCARAAPPELVGGGYAPPLPGGGPELTERRVPGGQGSGPGVAGEDAMSVLHGPGAREKALAHVVRRPPTEQETEHARRGEATRGVHQRSLTEQLREADAAMSCLRATLNASADEEDRGSAAGVAAARPASPACSMPRSTDGKASDPDRPPLLRTMKRISVAQSAIKKDLREGCEQMRRLQASLEDEEERLVAIEASLSGTAAEALERLGQLRGRLAARPVAAPPSESGLSAASRTESVKSRGGTKAPPPMHMGGAEPQGSGCPVRSLVLLVAVVLSGGDASGRGRAKA</sequence>
<feature type="transmembrane region" description="Helical" evidence="3">
    <location>
        <begin position="143"/>
        <end position="164"/>
    </location>
</feature>
<feature type="compositionally biased region" description="Basic and acidic residues" evidence="2">
    <location>
        <begin position="347"/>
        <end position="358"/>
    </location>
</feature>
<feature type="region of interest" description="Disordered" evidence="2">
    <location>
        <begin position="272"/>
        <end position="302"/>
    </location>
</feature>
<evidence type="ECO:0000313" key="5">
    <source>
        <dbReference type="Proteomes" id="UP001189429"/>
    </source>
</evidence>
<keyword evidence="5" id="KW-1185">Reference proteome</keyword>
<dbReference type="Proteomes" id="UP001189429">
    <property type="component" value="Unassembled WGS sequence"/>
</dbReference>
<feature type="region of interest" description="Disordered" evidence="2">
    <location>
        <begin position="215"/>
        <end position="249"/>
    </location>
</feature>
<evidence type="ECO:0000256" key="2">
    <source>
        <dbReference type="SAM" id="MobiDB-lite"/>
    </source>
</evidence>
<gene>
    <name evidence="4" type="ORF">PCOR1329_LOCUS9370</name>
</gene>
<keyword evidence="3" id="KW-0472">Membrane</keyword>
<feature type="compositionally biased region" description="Basic and acidic residues" evidence="2">
    <location>
        <begin position="275"/>
        <end position="291"/>
    </location>
</feature>
<feature type="transmembrane region" description="Helical" evidence="3">
    <location>
        <begin position="78"/>
        <end position="99"/>
    </location>
</feature>
<feature type="region of interest" description="Disordered" evidence="2">
    <location>
        <begin position="427"/>
        <end position="468"/>
    </location>
</feature>
<keyword evidence="3" id="KW-0812">Transmembrane</keyword>
<keyword evidence="1" id="KW-0175">Coiled coil</keyword>
<evidence type="ECO:0000256" key="3">
    <source>
        <dbReference type="SAM" id="Phobius"/>
    </source>
</evidence>
<evidence type="ECO:0000256" key="1">
    <source>
        <dbReference type="SAM" id="Coils"/>
    </source>
</evidence>
<keyword evidence="3" id="KW-1133">Transmembrane helix</keyword>
<accession>A0ABN9Q9Q2</accession>
<feature type="non-terminal residue" evidence="4">
    <location>
        <position position="1"/>
    </location>
</feature>
<feature type="compositionally biased region" description="Low complexity" evidence="2">
    <location>
        <begin position="327"/>
        <end position="340"/>
    </location>
</feature>
<proteinExistence type="predicted"/>
<feature type="coiled-coil region" evidence="1">
    <location>
        <begin position="374"/>
        <end position="404"/>
    </location>
</feature>
<dbReference type="EMBL" id="CAUYUJ010002603">
    <property type="protein sequence ID" value="CAK0801515.1"/>
    <property type="molecule type" value="Genomic_DNA"/>
</dbReference>
<comment type="caution">
    <text evidence="4">The sequence shown here is derived from an EMBL/GenBank/DDBJ whole genome shotgun (WGS) entry which is preliminary data.</text>
</comment>
<organism evidence="4 5">
    <name type="scientific">Prorocentrum cordatum</name>
    <dbReference type="NCBI Taxonomy" id="2364126"/>
    <lineage>
        <taxon>Eukaryota</taxon>
        <taxon>Sar</taxon>
        <taxon>Alveolata</taxon>
        <taxon>Dinophyceae</taxon>
        <taxon>Prorocentrales</taxon>
        <taxon>Prorocentraceae</taxon>
        <taxon>Prorocentrum</taxon>
    </lineage>
</organism>
<feature type="transmembrane region" description="Helical" evidence="3">
    <location>
        <begin position="48"/>
        <end position="66"/>
    </location>
</feature>
<name>A0ABN9Q9Q2_9DINO</name>
<feature type="transmembrane region" description="Helical" evidence="3">
    <location>
        <begin position="111"/>
        <end position="131"/>
    </location>
</feature>
<protein>
    <submittedName>
        <fullName evidence="4">Uncharacterized protein</fullName>
    </submittedName>
</protein>
<feature type="region of interest" description="Disordered" evidence="2">
    <location>
        <begin position="320"/>
        <end position="358"/>
    </location>
</feature>